<dbReference type="InterPro" id="IPR000014">
    <property type="entry name" value="PAS"/>
</dbReference>
<dbReference type="SMART" id="SM00267">
    <property type="entry name" value="GGDEF"/>
    <property type="match status" value="1"/>
</dbReference>
<dbReference type="InterPro" id="IPR013656">
    <property type="entry name" value="PAS_4"/>
</dbReference>
<reference evidence="3" key="2">
    <citation type="submission" date="2020-09" db="EMBL/GenBank/DDBJ databases">
        <authorList>
            <person name="Sun Q."/>
            <person name="Zhou Y."/>
        </authorList>
    </citation>
    <scope>NUCLEOTIDE SEQUENCE</scope>
    <source>
        <strain evidence="3">CGMCC 4.7299</strain>
    </source>
</reference>
<dbReference type="EMBL" id="BMMX01000054">
    <property type="protein sequence ID" value="GGL16988.1"/>
    <property type="molecule type" value="Genomic_DNA"/>
</dbReference>
<gene>
    <name evidence="3" type="ORF">GCM10012284_59480</name>
</gene>
<dbReference type="AlphaFoldDB" id="A0A8J3FSF8"/>
<evidence type="ECO:0000313" key="4">
    <source>
        <dbReference type="Proteomes" id="UP000656042"/>
    </source>
</evidence>
<name>A0A8J3FSF8_9ACTN</name>
<evidence type="ECO:0000313" key="3">
    <source>
        <dbReference type="EMBL" id="GGL16988.1"/>
    </source>
</evidence>
<dbReference type="InterPro" id="IPR052155">
    <property type="entry name" value="Biofilm_reg_signaling"/>
</dbReference>
<dbReference type="PROSITE" id="PS50887">
    <property type="entry name" value="GGDEF"/>
    <property type="match status" value="1"/>
</dbReference>
<dbReference type="InterPro" id="IPR043128">
    <property type="entry name" value="Rev_trsase/Diguanyl_cyclase"/>
</dbReference>
<dbReference type="SUPFAM" id="SSF55785">
    <property type="entry name" value="PYP-like sensor domain (PAS domain)"/>
    <property type="match status" value="2"/>
</dbReference>
<dbReference type="PROSITE" id="PS50112">
    <property type="entry name" value="PAS"/>
    <property type="match status" value="1"/>
</dbReference>
<dbReference type="Gene3D" id="3.30.70.270">
    <property type="match status" value="1"/>
</dbReference>
<organism evidence="3 4">
    <name type="scientific">Mangrovihabitans endophyticus</name>
    <dbReference type="NCBI Taxonomy" id="1751298"/>
    <lineage>
        <taxon>Bacteria</taxon>
        <taxon>Bacillati</taxon>
        <taxon>Actinomycetota</taxon>
        <taxon>Actinomycetes</taxon>
        <taxon>Micromonosporales</taxon>
        <taxon>Micromonosporaceae</taxon>
        <taxon>Mangrovihabitans</taxon>
    </lineage>
</organism>
<dbReference type="NCBIfam" id="TIGR00254">
    <property type="entry name" value="GGDEF"/>
    <property type="match status" value="1"/>
</dbReference>
<dbReference type="PANTHER" id="PTHR44757:SF2">
    <property type="entry name" value="BIOFILM ARCHITECTURE MAINTENANCE PROTEIN MBAA"/>
    <property type="match status" value="1"/>
</dbReference>
<feature type="domain" description="PAS" evidence="1">
    <location>
        <begin position="8"/>
        <end position="46"/>
    </location>
</feature>
<dbReference type="CDD" id="cd00130">
    <property type="entry name" value="PAS"/>
    <property type="match status" value="1"/>
</dbReference>
<dbReference type="InterPro" id="IPR013655">
    <property type="entry name" value="PAS_fold_3"/>
</dbReference>
<dbReference type="Proteomes" id="UP000656042">
    <property type="component" value="Unassembled WGS sequence"/>
</dbReference>
<dbReference type="InterPro" id="IPR035965">
    <property type="entry name" value="PAS-like_dom_sf"/>
</dbReference>
<protein>
    <recommendedName>
        <fullName evidence="5">PAS domain S-box-containing protein/diguanylate cyclase (GGDEF) domain-containing protein</fullName>
    </recommendedName>
</protein>
<dbReference type="Gene3D" id="3.30.450.20">
    <property type="entry name" value="PAS domain"/>
    <property type="match status" value="2"/>
</dbReference>
<dbReference type="PANTHER" id="PTHR44757">
    <property type="entry name" value="DIGUANYLATE CYCLASE DGCP"/>
    <property type="match status" value="1"/>
</dbReference>
<evidence type="ECO:0008006" key="5">
    <source>
        <dbReference type="Google" id="ProtNLM"/>
    </source>
</evidence>
<dbReference type="NCBIfam" id="TIGR00229">
    <property type="entry name" value="sensory_box"/>
    <property type="match status" value="1"/>
</dbReference>
<evidence type="ECO:0000259" key="1">
    <source>
        <dbReference type="PROSITE" id="PS50112"/>
    </source>
</evidence>
<dbReference type="InterPro" id="IPR000160">
    <property type="entry name" value="GGDEF_dom"/>
</dbReference>
<proteinExistence type="predicted"/>
<evidence type="ECO:0000259" key="2">
    <source>
        <dbReference type="PROSITE" id="PS50887"/>
    </source>
</evidence>
<dbReference type="Pfam" id="PF08448">
    <property type="entry name" value="PAS_4"/>
    <property type="match status" value="1"/>
</dbReference>
<keyword evidence="4" id="KW-1185">Reference proteome</keyword>
<dbReference type="CDD" id="cd01949">
    <property type="entry name" value="GGDEF"/>
    <property type="match status" value="1"/>
</dbReference>
<sequence>MPGRMRKNSTGVIVDVDDLVLDVLGFTRDEMVGYRSTEFIHPEDHEQAFASWIRLLNDPGVGYTVQVRHRTGSGGWLWLESTNTADPADPTSVHTEMVLIDRPMDDRTSVSSHLLRRLAEALPFGIAQIDSERRVHYRNGRLDDVTGCRDGEQLADVMRAVADTDQPTLEKAVAAVLDGEDSEIEVTLHHPVRGTRRCGVILSALAGRSGYGTTGALLCVTDVTDQVQERDDIMRRAKQDGLTGCLNRVAVTEALHAAVATGAGVATIFIDLDRFKEINDTYGHAAGDRLLTCVGERLRRNSRNCDVGRLGGDEFLVVARDVTTQEQAEQLGRRLARAVRRPVNLGGTPVRPGASVGVAWSADPAVDPDALVTRADEAMYAAKRTRRTRSGVS</sequence>
<dbReference type="Pfam" id="PF08447">
    <property type="entry name" value="PAS_3"/>
    <property type="match status" value="1"/>
</dbReference>
<dbReference type="SUPFAM" id="SSF55073">
    <property type="entry name" value="Nucleotide cyclase"/>
    <property type="match status" value="1"/>
</dbReference>
<dbReference type="Pfam" id="PF00990">
    <property type="entry name" value="GGDEF"/>
    <property type="match status" value="1"/>
</dbReference>
<feature type="domain" description="GGDEF" evidence="2">
    <location>
        <begin position="263"/>
        <end position="393"/>
    </location>
</feature>
<comment type="caution">
    <text evidence="3">The sequence shown here is derived from an EMBL/GenBank/DDBJ whole genome shotgun (WGS) entry which is preliminary data.</text>
</comment>
<dbReference type="InterPro" id="IPR029787">
    <property type="entry name" value="Nucleotide_cyclase"/>
</dbReference>
<reference evidence="3" key="1">
    <citation type="journal article" date="2014" name="Int. J. Syst. Evol. Microbiol.">
        <title>Complete genome sequence of Corynebacterium casei LMG S-19264T (=DSM 44701T), isolated from a smear-ripened cheese.</title>
        <authorList>
            <consortium name="US DOE Joint Genome Institute (JGI-PGF)"/>
            <person name="Walter F."/>
            <person name="Albersmeier A."/>
            <person name="Kalinowski J."/>
            <person name="Ruckert C."/>
        </authorList>
    </citation>
    <scope>NUCLEOTIDE SEQUENCE</scope>
    <source>
        <strain evidence="3">CGMCC 4.7299</strain>
    </source>
</reference>
<accession>A0A8J3FSF8</accession>